<reference evidence="2" key="1">
    <citation type="submission" date="2013-02" db="EMBL/GenBank/DDBJ databases">
        <authorList>
            <person name="Hughes D."/>
        </authorList>
    </citation>
    <scope>NUCLEOTIDE SEQUENCE</scope>
    <source>
        <strain>Durham</strain>
        <strain evidence="2">NC isolate 2 -- Noor lab</strain>
    </source>
</reference>
<organism evidence="1 2">
    <name type="scientific">Megaselia scalaris</name>
    <name type="common">Humpbacked fly</name>
    <name type="synonym">Phora scalaris</name>
    <dbReference type="NCBI Taxonomy" id="36166"/>
    <lineage>
        <taxon>Eukaryota</taxon>
        <taxon>Metazoa</taxon>
        <taxon>Ecdysozoa</taxon>
        <taxon>Arthropoda</taxon>
        <taxon>Hexapoda</taxon>
        <taxon>Insecta</taxon>
        <taxon>Pterygota</taxon>
        <taxon>Neoptera</taxon>
        <taxon>Endopterygota</taxon>
        <taxon>Diptera</taxon>
        <taxon>Brachycera</taxon>
        <taxon>Muscomorpha</taxon>
        <taxon>Platypezoidea</taxon>
        <taxon>Phoridae</taxon>
        <taxon>Megaseliini</taxon>
        <taxon>Megaselia</taxon>
    </lineage>
</organism>
<protein>
    <submittedName>
        <fullName evidence="1">Uncharacterized protein</fullName>
    </submittedName>
</protein>
<name>T1GRF4_MEGSC</name>
<dbReference type="EMBL" id="CAQQ02066003">
    <property type="status" value="NOT_ANNOTATED_CDS"/>
    <property type="molecule type" value="Genomic_DNA"/>
</dbReference>
<evidence type="ECO:0000313" key="1">
    <source>
        <dbReference type="EnsemblMetazoa" id="MESCA006236-PA"/>
    </source>
</evidence>
<proteinExistence type="predicted"/>
<reference evidence="1" key="2">
    <citation type="submission" date="2015-06" db="UniProtKB">
        <authorList>
            <consortium name="EnsemblMetazoa"/>
        </authorList>
    </citation>
    <scope>IDENTIFICATION</scope>
</reference>
<dbReference type="AlphaFoldDB" id="T1GRF4"/>
<dbReference type="EMBL" id="CAQQ02066002">
    <property type="status" value="NOT_ANNOTATED_CDS"/>
    <property type="molecule type" value="Genomic_DNA"/>
</dbReference>
<dbReference type="HOGENOM" id="CLU_2870151_0_0_1"/>
<keyword evidence="2" id="KW-1185">Reference proteome</keyword>
<accession>T1GRF4</accession>
<dbReference type="EnsemblMetazoa" id="MESCA006236-RA">
    <property type="protein sequence ID" value="MESCA006236-PA"/>
    <property type="gene ID" value="MESCA006236"/>
</dbReference>
<evidence type="ECO:0000313" key="2">
    <source>
        <dbReference type="Proteomes" id="UP000015102"/>
    </source>
</evidence>
<dbReference type="Proteomes" id="UP000015102">
    <property type="component" value="Unassembled WGS sequence"/>
</dbReference>
<sequence>MRINPILPEQCNVFQAEFQAAEFLLISQISGLITGMVAAPGTAGMFLPGLPGGPMLQMMPPRFR</sequence>